<organism evidence="2">
    <name type="scientific">Rhipicephalus pulchellus</name>
    <name type="common">Yellow backed tick</name>
    <name type="synonym">Dermacentor pulchellus</name>
    <dbReference type="NCBI Taxonomy" id="72859"/>
    <lineage>
        <taxon>Eukaryota</taxon>
        <taxon>Metazoa</taxon>
        <taxon>Ecdysozoa</taxon>
        <taxon>Arthropoda</taxon>
        <taxon>Chelicerata</taxon>
        <taxon>Arachnida</taxon>
        <taxon>Acari</taxon>
        <taxon>Parasitiformes</taxon>
        <taxon>Ixodida</taxon>
        <taxon>Ixodoidea</taxon>
        <taxon>Ixodidae</taxon>
        <taxon>Rhipicephalinae</taxon>
        <taxon>Rhipicephalus</taxon>
        <taxon>Rhipicephalus</taxon>
    </lineage>
</organism>
<sequence length="210" mass="23938">MHSRKHITTLSLGIAIVLVVSSATEIHSFKYKELREGCNNTDIKRFWNTTEPVWTYATATKLGSSLSCLVDVKINDTGSYTFFERYHYSSDKKGREILGLKGFISVGNEYSYTGMLFDYAYNSTQYASERLLYQSKNDSCGVFMFSIHPDVFRLDLRVRNSSVANGPDLGCYVFFLKSYEEHKRRKTEISNVTLYNSSCHAILQSPTNAC</sequence>
<protein>
    <submittedName>
        <fullName evidence="2">Putative group i salivary lipocalin</fullName>
    </submittedName>
</protein>
<dbReference type="EMBL" id="GACK01010793">
    <property type="protein sequence ID" value="JAA54241.1"/>
    <property type="molecule type" value="mRNA"/>
</dbReference>
<evidence type="ECO:0000313" key="2">
    <source>
        <dbReference type="EMBL" id="JAA54241.1"/>
    </source>
</evidence>
<keyword evidence="1" id="KW-0732">Signal</keyword>
<evidence type="ECO:0000256" key="1">
    <source>
        <dbReference type="SAM" id="SignalP"/>
    </source>
</evidence>
<feature type="signal peptide" evidence="1">
    <location>
        <begin position="1"/>
        <end position="23"/>
    </location>
</feature>
<dbReference type="AlphaFoldDB" id="L7LQI3"/>
<accession>L7LQI3</accession>
<reference evidence="2" key="2">
    <citation type="journal article" date="2015" name="J. Proteomics">
        <title>Sexual differences in the sialomes of the zebra tick, Rhipicephalus pulchellus.</title>
        <authorList>
            <person name="Tan A.W."/>
            <person name="Francischetti I.M."/>
            <person name="Slovak M."/>
            <person name="Kini R.M."/>
            <person name="Ribeiro J.M."/>
        </authorList>
    </citation>
    <scope>NUCLEOTIDE SEQUENCE</scope>
    <source>
        <tissue evidence="2">Salivary gland</tissue>
    </source>
</reference>
<reference evidence="2" key="1">
    <citation type="submission" date="2012-11" db="EMBL/GenBank/DDBJ databases">
        <authorList>
            <person name="Lucero-Rivera Y.E."/>
            <person name="Tovar-Ramirez D."/>
        </authorList>
    </citation>
    <scope>NUCLEOTIDE SEQUENCE</scope>
    <source>
        <tissue evidence="2">Salivary gland</tissue>
    </source>
</reference>
<proteinExistence type="evidence at transcript level"/>
<feature type="chain" id="PRO_5003980739" evidence="1">
    <location>
        <begin position="24"/>
        <end position="210"/>
    </location>
</feature>
<name>L7LQI3_RHIPC</name>